<keyword evidence="2" id="KW-0285">Flavoprotein</keyword>
<dbReference type="GO" id="GO:0016709">
    <property type="term" value="F:oxidoreductase activity, acting on paired donors, with incorporation or reduction of molecular oxygen, NAD(P)H as one donor, and incorporation of one atom of oxygen"/>
    <property type="evidence" value="ECO:0007669"/>
    <property type="project" value="UniProtKB-ARBA"/>
</dbReference>
<dbReference type="Gene3D" id="3.40.30.120">
    <property type="match status" value="1"/>
</dbReference>
<dbReference type="PANTHER" id="PTHR43004:SF19">
    <property type="entry name" value="BINDING MONOOXYGENASE, PUTATIVE (JCVI)-RELATED"/>
    <property type="match status" value="1"/>
</dbReference>
<dbReference type="InterPro" id="IPR050641">
    <property type="entry name" value="RIFMO-like"/>
</dbReference>
<dbReference type="InterPro" id="IPR002938">
    <property type="entry name" value="FAD-bd"/>
</dbReference>
<dbReference type="AlphaFoldDB" id="A0A1G7KSZ0"/>
<evidence type="ECO:0000259" key="4">
    <source>
        <dbReference type="Pfam" id="PF01494"/>
    </source>
</evidence>
<proteinExistence type="predicted"/>
<dbReference type="PRINTS" id="PR00420">
    <property type="entry name" value="RNGMNOXGNASE"/>
</dbReference>
<sequence length="507" mass="54492">MRGPARTKAKTNMKTDVLIVGAGPVGLTMAAELVRYGLSVRIVDKNSQRTDKSKAIVIWSRTLELLDRMGPGVTDRFIQAGLKVEFTNIFAGGKQIAQVDLSTVDTPFKFVLLIQQNETERILEEYLAELGVKVERETELQDFEQRADSVSCNLVYADGATENAEFSWLIGCDGAHSTVRHRLGMTFEGSTLLNDWILADVHISGIDGPPSVNIHWHSAGILALFPLGGTRYRVIADVGASASDGIGVHGNPTLEEVQKILDVRGSKELRADDPVWLSSFTINERKVADYRKGRVFLAGDAAHVHSPAGGQGMNTGMHDAFNLAWKLALVSRGLCNAEPLLMSYSAERSAVAKLVLEATGRATKVALMRGEVEQSLRNHIASLIFGLAPVRHMMASVLSEVAVGYPDSPLNTSCGFEHSRPAPGERAPVHEQTSAIGTGSTPRFALCAAADDGAYKGIMGEFAGLLEPTLRPTSDSGCLWLVRPDGYVALRARSGDAGAVGAYLLGL</sequence>
<dbReference type="InterPro" id="IPR036188">
    <property type="entry name" value="FAD/NAD-bd_sf"/>
</dbReference>
<organism evidence="5 6">
    <name type="scientific">Terriglobus roseus</name>
    <dbReference type="NCBI Taxonomy" id="392734"/>
    <lineage>
        <taxon>Bacteria</taxon>
        <taxon>Pseudomonadati</taxon>
        <taxon>Acidobacteriota</taxon>
        <taxon>Terriglobia</taxon>
        <taxon>Terriglobales</taxon>
        <taxon>Acidobacteriaceae</taxon>
        <taxon>Terriglobus</taxon>
    </lineage>
</organism>
<evidence type="ECO:0000313" key="6">
    <source>
        <dbReference type="Proteomes" id="UP000182427"/>
    </source>
</evidence>
<reference evidence="5 6" key="1">
    <citation type="submission" date="2016-10" db="EMBL/GenBank/DDBJ databases">
        <authorList>
            <person name="de Groot N.N."/>
        </authorList>
    </citation>
    <scope>NUCLEOTIDE SEQUENCE [LARGE SCALE GENOMIC DNA]</scope>
    <source>
        <strain evidence="5 6">GAS232</strain>
    </source>
</reference>
<dbReference type="SUPFAM" id="SSF51905">
    <property type="entry name" value="FAD/NAD(P)-binding domain"/>
    <property type="match status" value="1"/>
</dbReference>
<evidence type="ECO:0000256" key="1">
    <source>
        <dbReference type="ARBA" id="ARBA00001974"/>
    </source>
</evidence>
<evidence type="ECO:0000256" key="3">
    <source>
        <dbReference type="ARBA" id="ARBA00022827"/>
    </source>
</evidence>
<dbReference type="Gene3D" id="3.50.50.60">
    <property type="entry name" value="FAD/NAD(P)-binding domain"/>
    <property type="match status" value="1"/>
</dbReference>
<dbReference type="GO" id="GO:0071949">
    <property type="term" value="F:FAD binding"/>
    <property type="evidence" value="ECO:0007669"/>
    <property type="project" value="InterPro"/>
</dbReference>
<evidence type="ECO:0000313" key="5">
    <source>
        <dbReference type="EMBL" id="SDF40347.1"/>
    </source>
</evidence>
<gene>
    <name evidence="5" type="ORF">SAMN05444167_2298</name>
</gene>
<dbReference type="Pfam" id="PF01494">
    <property type="entry name" value="FAD_binding_3"/>
    <property type="match status" value="1"/>
</dbReference>
<comment type="cofactor">
    <cofactor evidence="1">
        <name>FAD</name>
        <dbReference type="ChEBI" id="CHEBI:57692"/>
    </cofactor>
</comment>
<feature type="domain" description="FAD-binding" evidence="4">
    <location>
        <begin position="14"/>
        <end position="358"/>
    </location>
</feature>
<dbReference type="EMBL" id="LT629690">
    <property type="protein sequence ID" value="SDF40347.1"/>
    <property type="molecule type" value="Genomic_DNA"/>
</dbReference>
<keyword evidence="6" id="KW-1185">Reference proteome</keyword>
<name>A0A1G7KSZ0_9BACT</name>
<keyword evidence="3" id="KW-0274">FAD</keyword>
<dbReference type="Gene3D" id="3.30.70.2450">
    <property type="match status" value="1"/>
</dbReference>
<protein>
    <submittedName>
        <fullName evidence="5">2-polyprenyl-6-methoxyphenol hydroxylase</fullName>
    </submittedName>
</protein>
<evidence type="ECO:0000256" key="2">
    <source>
        <dbReference type="ARBA" id="ARBA00022630"/>
    </source>
</evidence>
<accession>A0A1G7KSZ0</accession>
<dbReference type="PANTHER" id="PTHR43004">
    <property type="entry name" value="TRK SYSTEM POTASSIUM UPTAKE PROTEIN"/>
    <property type="match status" value="1"/>
</dbReference>
<dbReference type="Proteomes" id="UP000182427">
    <property type="component" value="Chromosome I"/>
</dbReference>